<reference evidence="1 2" key="1">
    <citation type="submission" date="2022-04" db="EMBL/GenBank/DDBJ databases">
        <title>Positive selection, recombination, and allopatry shape intraspecific diversity of widespread and dominant cyanobacteria.</title>
        <authorList>
            <person name="Wei J."/>
            <person name="Shu W."/>
            <person name="Hu C."/>
        </authorList>
    </citation>
    <scope>NUCLEOTIDE SEQUENCE [LARGE SCALE GENOMIC DNA]</scope>
    <source>
        <strain evidence="1 2">AS-A4</strain>
    </source>
</reference>
<dbReference type="PANTHER" id="PTHR20873:SF0">
    <property type="entry name" value="L-SERYL-TRNA(SEC) KINASE"/>
    <property type="match status" value="1"/>
</dbReference>
<dbReference type="Pfam" id="PF13671">
    <property type="entry name" value="AAA_33"/>
    <property type="match status" value="1"/>
</dbReference>
<dbReference type="Gene3D" id="3.40.50.300">
    <property type="entry name" value="P-loop containing nucleotide triphosphate hydrolases"/>
    <property type="match status" value="1"/>
</dbReference>
<dbReference type="EMBL" id="JAMPLM010000020">
    <property type="protein sequence ID" value="MEP1060656.1"/>
    <property type="molecule type" value="Genomic_DNA"/>
</dbReference>
<evidence type="ECO:0000313" key="2">
    <source>
        <dbReference type="Proteomes" id="UP001476950"/>
    </source>
</evidence>
<dbReference type="InterPro" id="IPR017101">
    <property type="entry name" value="P-loop_ATP/GTP-bd_All4644_prd"/>
</dbReference>
<dbReference type="InterPro" id="IPR027417">
    <property type="entry name" value="P-loop_NTPase"/>
</dbReference>
<proteinExistence type="predicted"/>
<name>A0ABV0KN39_9CYAN</name>
<sequence>MSDSFDRSPLPHLPALEPQDIRLLLLVGLPGSGKSSLAAALLRGCPQRCLISTDAIRAQLFGDEAIQGNWLQVWREVGRQLQQATWQIATGQPLEAIYDATNAVRRDRRRAIALARGCGFTNIICIWLNTPLNICLQRNQQRDRQVPDTVILKMHRCLMGAPPAVEEGCDRVLEIRTCTHQDEGF</sequence>
<accession>A0ABV0KN39</accession>
<dbReference type="SUPFAM" id="SSF52540">
    <property type="entry name" value="P-loop containing nucleoside triphosphate hydrolases"/>
    <property type="match status" value="1"/>
</dbReference>
<organism evidence="1 2">
    <name type="scientific">Stenomitos frigidus AS-A4</name>
    <dbReference type="NCBI Taxonomy" id="2933935"/>
    <lineage>
        <taxon>Bacteria</taxon>
        <taxon>Bacillati</taxon>
        <taxon>Cyanobacteriota</taxon>
        <taxon>Cyanophyceae</taxon>
        <taxon>Leptolyngbyales</taxon>
        <taxon>Leptolyngbyaceae</taxon>
        <taxon>Stenomitos</taxon>
    </lineage>
</organism>
<dbReference type="PANTHER" id="PTHR20873">
    <property type="entry name" value="L-SERYL-TRNA(SEC) KINASE"/>
    <property type="match status" value="1"/>
</dbReference>
<comment type="caution">
    <text evidence="1">The sequence shown here is derived from an EMBL/GenBank/DDBJ whole genome shotgun (WGS) entry which is preliminary data.</text>
</comment>
<dbReference type="PIRSF" id="PIRSF037081">
    <property type="entry name" value="P-loop_All4644_prd"/>
    <property type="match status" value="1"/>
</dbReference>
<dbReference type="InterPro" id="IPR052648">
    <property type="entry name" value="Ser-tRNA(Sec)_kinase"/>
</dbReference>
<keyword evidence="2" id="KW-1185">Reference proteome</keyword>
<gene>
    <name evidence="1" type="ORF">NDI38_19670</name>
</gene>
<evidence type="ECO:0000313" key="1">
    <source>
        <dbReference type="EMBL" id="MEP1060656.1"/>
    </source>
</evidence>
<dbReference type="Proteomes" id="UP001476950">
    <property type="component" value="Unassembled WGS sequence"/>
</dbReference>
<protein>
    <submittedName>
        <fullName evidence="1">AAA family ATPase</fullName>
    </submittedName>
</protein>
<dbReference type="RefSeq" id="WP_242033470.1">
    <property type="nucleotide sequence ID" value="NZ_JAMPLM010000020.1"/>
</dbReference>